<evidence type="ECO:0000256" key="1">
    <source>
        <dbReference type="SAM" id="Phobius"/>
    </source>
</evidence>
<sequence>MNRTTYAGRHSWLVASGAAMALWTLAWLLPAHQGRGGDYGSAEAVMERAEAELEAATERPAHRLRASLSMPYFSFAQALRTRS</sequence>
<organism evidence="2 3">
    <name type="scientific">Pseudoxanthomonas suwonensis (strain 11-1)</name>
    <dbReference type="NCBI Taxonomy" id="743721"/>
    <lineage>
        <taxon>Bacteria</taxon>
        <taxon>Pseudomonadati</taxon>
        <taxon>Pseudomonadota</taxon>
        <taxon>Gammaproteobacteria</taxon>
        <taxon>Lysobacterales</taxon>
        <taxon>Lysobacteraceae</taxon>
        <taxon>Pseudoxanthomonas</taxon>
    </lineage>
</organism>
<dbReference type="STRING" id="743721.Psesu_1772"/>
<feature type="transmembrane region" description="Helical" evidence="1">
    <location>
        <begin position="12"/>
        <end position="29"/>
    </location>
</feature>
<proteinExistence type="predicted"/>
<gene>
    <name evidence="2" type="ordered locus">Psesu_1772</name>
</gene>
<dbReference type="HOGENOM" id="CLU_2540098_0_0_6"/>
<dbReference type="eggNOG" id="ENOG5031IZ3">
    <property type="taxonomic scope" value="Bacteria"/>
</dbReference>
<dbReference type="RefSeq" id="WP_013535442.1">
    <property type="nucleotide sequence ID" value="NC_014924.1"/>
</dbReference>
<evidence type="ECO:0000313" key="2">
    <source>
        <dbReference type="EMBL" id="ADV27614.1"/>
    </source>
</evidence>
<dbReference type="AlphaFoldDB" id="E6WTW5"/>
<evidence type="ECO:0000313" key="3">
    <source>
        <dbReference type="Proteomes" id="UP000008632"/>
    </source>
</evidence>
<dbReference type="KEGG" id="psu:Psesu_1772"/>
<protein>
    <submittedName>
        <fullName evidence="2">Uncharacterized protein</fullName>
    </submittedName>
</protein>
<dbReference type="Proteomes" id="UP000008632">
    <property type="component" value="Chromosome"/>
</dbReference>
<keyword evidence="1" id="KW-1133">Transmembrane helix</keyword>
<reference evidence="2 3" key="1">
    <citation type="submission" date="2011-01" db="EMBL/GenBank/DDBJ databases">
        <title>Complete sequence of Pseudoxanthomonas suwonensis 11-1.</title>
        <authorList>
            <consortium name="US DOE Joint Genome Institute"/>
            <person name="Lucas S."/>
            <person name="Copeland A."/>
            <person name="Lapidus A."/>
            <person name="Cheng J.-F."/>
            <person name="Goodwin L."/>
            <person name="Pitluck S."/>
            <person name="Teshima H."/>
            <person name="Detter J.C."/>
            <person name="Han C."/>
            <person name="Tapia R."/>
            <person name="Land M."/>
            <person name="Hauser L."/>
            <person name="Kyrpides N."/>
            <person name="Ivanova N."/>
            <person name="Ovchinnikova G."/>
            <person name="Siebers A.K."/>
            <person name="Allgaier M."/>
            <person name="Thelen M.P."/>
            <person name="Hugenholtz P."/>
            <person name="Gladden J."/>
            <person name="Woyke T."/>
        </authorList>
    </citation>
    <scope>NUCLEOTIDE SEQUENCE [LARGE SCALE GENOMIC DNA]</scope>
    <source>
        <strain evidence="3">11-1</strain>
    </source>
</reference>
<accession>E6WTW5</accession>
<name>E6WTW5_PSEUU</name>
<keyword evidence="3" id="KW-1185">Reference proteome</keyword>
<dbReference type="EMBL" id="CP002446">
    <property type="protein sequence ID" value="ADV27614.1"/>
    <property type="molecule type" value="Genomic_DNA"/>
</dbReference>
<keyword evidence="1" id="KW-0812">Transmembrane</keyword>
<keyword evidence="1" id="KW-0472">Membrane</keyword>